<evidence type="ECO:0000313" key="3">
    <source>
        <dbReference type="EMBL" id="KAJ4964179.1"/>
    </source>
</evidence>
<name>A0A9Q0HI56_9MAGN</name>
<dbReference type="OrthoDB" id="1860167at2759"/>
<gene>
    <name evidence="3" type="ORF">NE237_024118</name>
</gene>
<sequence>MECTGGYPQDGVPPLEGVAGGGTGYGWNDDGLHGSNLFGGSVDPTKVPSRDLLHVWCMPSTANVGPQETPRSLENISLLAARNERESIQIAVRPKVSWGRPGIAGIIQVHCTDLCSASGERLVIGQAVTLRHVVPLLGVPDALVPLDLPVSQITLLPGETTAIWVSVDVPAEQSPGQYGGEFIITAMKEKAEISTQLLAKDEKHQIFRELRNCIDVVESIEHKPTENVGERLKSISTALKRVILYPTFSEISSDNDGPMDMIEDDALTTLSVHLRLSVTVWDFVLPRTPSLPAVFGICETVIEDRFGVKHGSVEWYEALDQHFKWLLQYRISPFFCRWGDSMRVFAYTCPWPADHPKAEEYYSDTRLAAYAVPYAPVISGSDAAKDALRKEVDILKTKAHWKKAYFYLWDEPLNLNNYNSVRNMSSEIRTYAPDARVLTSYYCGPSDAPLAPTPFEAFVKVPSFLRPHTQIYCTSEWVLGNREDLAKDIIAELQPDIGEEWWTYVCMGPYDPQPNWHLGMRGTQHRAVMWRVWKEGGTGFLYWGANCYEKAMIPSAEIRFRRGLPPGDGVLFYPGEVYSSLKEPVASVRLERILSSLQDIEYLKLYASIYGRDEGLVLLEKTGVYLGPERYTLEHMPIDVMRGEIFHTCRSRT</sequence>
<dbReference type="PANTHER" id="PTHR37193:SF1">
    <property type="entry name" value="ALPHA-1,6-MANNOSYL-GLYCOPROTEIN 2-BETA-N-ACETYLGLUCOSAMINYLTRANSFERASE"/>
    <property type="match status" value="1"/>
</dbReference>
<dbReference type="InterPro" id="IPR025150">
    <property type="entry name" value="GH123_cat"/>
</dbReference>
<evidence type="ECO:0000259" key="2">
    <source>
        <dbReference type="Pfam" id="PF13320"/>
    </source>
</evidence>
<protein>
    <recommendedName>
        <fullName evidence="2">Glycoside hydrolase 123 catalytic domain-containing protein</fullName>
    </recommendedName>
</protein>
<dbReference type="PANTHER" id="PTHR37193">
    <property type="entry name" value="ALPHA-1,6-MANNOSYL-GLYCOPROTEIN 2-BETA-N-ACETYLGLUCOSAMINYLTRANSFERASE"/>
    <property type="match status" value="1"/>
</dbReference>
<dbReference type="Proteomes" id="UP001141806">
    <property type="component" value="Unassembled WGS sequence"/>
</dbReference>
<accession>A0A9Q0HI56</accession>
<feature type="domain" description="Glycoside hydrolase 123 catalytic" evidence="2">
    <location>
        <begin position="384"/>
        <end position="605"/>
    </location>
</feature>
<organism evidence="3 4">
    <name type="scientific">Protea cynaroides</name>
    <dbReference type="NCBI Taxonomy" id="273540"/>
    <lineage>
        <taxon>Eukaryota</taxon>
        <taxon>Viridiplantae</taxon>
        <taxon>Streptophyta</taxon>
        <taxon>Embryophyta</taxon>
        <taxon>Tracheophyta</taxon>
        <taxon>Spermatophyta</taxon>
        <taxon>Magnoliopsida</taxon>
        <taxon>Proteales</taxon>
        <taxon>Proteaceae</taxon>
        <taxon>Protea</taxon>
    </lineage>
</organism>
<dbReference type="AlphaFoldDB" id="A0A9Q0HI56"/>
<dbReference type="EMBL" id="JAMYWD010000008">
    <property type="protein sequence ID" value="KAJ4964179.1"/>
    <property type="molecule type" value="Genomic_DNA"/>
</dbReference>
<feature type="region of interest" description="Disordered" evidence="1">
    <location>
        <begin position="1"/>
        <end position="20"/>
    </location>
</feature>
<keyword evidence="4" id="KW-1185">Reference proteome</keyword>
<dbReference type="Pfam" id="PF13320">
    <property type="entry name" value="GH123_cat"/>
    <property type="match status" value="1"/>
</dbReference>
<proteinExistence type="predicted"/>
<evidence type="ECO:0000313" key="4">
    <source>
        <dbReference type="Proteomes" id="UP001141806"/>
    </source>
</evidence>
<reference evidence="3" key="1">
    <citation type="journal article" date="2023" name="Plant J.">
        <title>The genome of the king protea, Protea cynaroides.</title>
        <authorList>
            <person name="Chang J."/>
            <person name="Duong T.A."/>
            <person name="Schoeman C."/>
            <person name="Ma X."/>
            <person name="Roodt D."/>
            <person name="Barker N."/>
            <person name="Li Z."/>
            <person name="Van de Peer Y."/>
            <person name="Mizrachi E."/>
        </authorList>
    </citation>
    <scope>NUCLEOTIDE SEQUENCE</scope>
    <source>
        <tissue evidence="3">Young leaves</tissue>
    </source>
</reference>
<comment type="caution">
    <text evidence="3">The sequence shown here is derived from an EMBL/GenBank/DDBJ whole genome shotgun (WGS) entry which is preliminary data.</text>
</comment>
<evidence type="ECO:0000256" key="1">
    <source>
        <dbReference type="SAM" id="MobiDB-lite"/>
    </source>
</evidence>